<comment type="caution">
    <text evidence="3">The sequence shown here is derived from an EMBL/GenBank/DDBJ whole genome shotgun (WGS) entry which is preliminary data.</text>
</comment>
<feature type="compositionally biased region" description="Low complexity" evidence="1">
    <location>
        <begin position="157"/>
        <end position="167"/>
    </location>
</feature>
<protein>
    <recommendedName>
        <fullName evidence="5">Ankyrin repeat protein</fullName>
    </recommendedName>
</protein>
<keyword evidence="4" id="KW-1185">Reference proteome</keyword>
<gene>
    <name evidence="3" type="ORF">EV700_2171</name>
</gene>
<reference evidence="3 4" key="1">
    <citation type="submission" date="2019-02" db="EMBL/GenBank/DDBJ databases">
        <title>Genomic Encyclopedia of Type Strains, Phase IV (KMG-IV): sequencing the most valuable type-strain genomes for metagenomic binning, comparative biology and taxonomic classification.</title>
        <authorList>
            <person name="Goeker M."/>
        </authorList>
    </citation>
    <scope>NUCLEOTIDE SEQUENCE [LARGE SCALE GENOMIC DNA]</scope>
    <source>
        <strain evidence="3 4">DSM 105135</strain>
    </source>
</reference>
<evidence type="ECO:0000313" key="4">
    <source>
        <dbReference type="Proteomes" id="UP000292423"/>
    </source>
</evidence>
<accession>A0A4Q7Z648</accession>
<dbReference type="OrthoDB" id="9151764at2"/>
<name>A0A4Q7Z648_9GAMM</name>
<dbReference type="InterPro" id="IPR036770">
    <property type="entry name" value="Ankyrin_rpt-contain_sf"/>
</dbReference>
<feature type="region of interest" description="Disordered" evidence="1">
    <location>
        <begin position="148"/>
        <end position="167"/>
    </location>
</feature>
<feature type="signal peptide" evidence="2">
    <location>
        <begin position="1"/>
        <end position="21"/>
    </location>
</feature>
<dbReference type="AlphaFoldDB" id="A0A4Q7Z648"/>
<dbReference type="Gene3D" id="1.25.40.20">
    <property type="entry name" value="Ankyrin repeat-containing domain"/>
    <property type="match status" value="1"/>
</dbReference>
<dbReference type="SUPFAM" id="SSF48403">
    <property type="entry name" value="Ankyrin repeat"/>
    <property type="match status" value="1"/>
</dbReference>
<evidence type="ECO:0000256" key="1">
    <source>
        <dbReference type="SAM" id="MobiDB-lite"/>
    </source>
</evidence>
<feature type="chain" id="PRO_5020716110" description="Ankyrin repeat protein" evidence="2">
    <location>
        <begin position="22"/>
        <end position="793"/>
    </location>
</feature>
<organism evidence="3 4">
    <name type="scientific">Fluviicoccus keumensis</name>
    <dbReference type="NCBI Taxonomy" id="1435465"/>
    <lineage>
        <taxon>Bacteria</taxon>
        <taxon>Pseudomonadati</taxon>
        <taxon>Pseudomonadota</taxon>
        <taxon>Gammaproteobacteria</taxon>
        <taxon>Moraxellales</taxon>
        <taxon>Moraxellaceae</taxon>
        <taxon>Fluviicoccus</taxon>
    </lineage>
</organism>
<proteinExistence type="predicted"/>
<dbReference type="EMBL" id="SHKX01000012">
    <property type="protein sequence ID" value="RZU45351.1"/>
    <property type="molecule type" value="Genomic_DNA"/>
</dbReference>
<keyword evidence="2" id="KW-0732">Signal</keyword>
<dbReference type="RefSeq" id="WP_130413592.1">
    <property type="nucleotide sequence ID" value="NZ_SHKX01000012.1"/>
</dbReference>
<dbReference type="Proteomes" id="UP000292423">
    <property type="component" value="Unassembled WGS sequence"/>
</dbReference>
<evidence type="ECO:0000256" key="2">
    <source>
        <dbReference type="SAM" id="SignalP"/>
    </source>
</evidence>
<sequence length="793" mass="87277">MKLPVLAVLAALALGSTAAHAENGDATDRAFAALLTQPAAAPQTGRWILPDADDYQGWNEDRLIRWLAAQQKAGANFNAYRHFGTLLHHAIRAGLDRTALWLLQQGADPRLKLQSSASAGNLDALELARDRNRPRIVKALQAPPFNMALPKPPAVRPTSPATGSPAPAIPADVPAVRRFVQQLHLDLYPEPRYMVYEQQLTRSLASAQPVLQQLSPALWRQALDDDPTLEHWLGWASVMPADKFPALLQTVDGSVLQKHARAALRGMSLHGRVDFTTDGSHGRNPVHPDNWKALLARLPGPLDQAQLPPLLAVTEPDLWPLLFQRGYRPGELETELGRFLAETPPEPLSRFWPDLAARFPGMASQVIPLMLAPYRPGGDSDCRWEWTALPKTLPAKINFVRQQGASSAPLALTPSCLRHSPPEVTDTLIRQSVILPLSEVTSPVLVPDRDADCRFTMSDTVYRMLYRNPVIGSDRAVYASGVSLMTIPGEETCGLLLSGDEVVDPYIGGDQDSFDGPTREPTPSCPDPTDATALYRLRPDQTLELLETPFSATFLLTPVRDTRTNQRYWLSYRTSGRCNSSESALLRWQSVNGKPALVDVEPKDPVWQIFEQECDTSALESCPAFKELFKEGEVTDPQVDPKQGGGLAAFINAHRAQEHRAYLTAVEALDKATLRRMESQGVPPFWTLEAMQAVSQSPLPIPDKRKRLAWLFKDHEQLKAAFSGGYLVNGSASGLLETLSEWLPLEDWGSLLKLGVADGYLRGQLKERGQTGLACKMDRAAGLNCGETWEVGE</sequence>
<evidence type="ECO:0008006" key="5">
    <source>
        <dbReference type="Google" id="ProtNLM"/>
    </source>
</evidence>
<evidence type="ECO:0000313" key="3">
    <source>
        <dbReference type="EMBL" id="RZU45351.1"/>
    </source>
</evidence>